<dbReference type="PROSITE" id="PS50910">
    <property type="entry name" value="HEPN"/>
    <property type="match status" value="1"/>
</dbReference>
<dbReference type="AlphaFoldDB" id="A0A2H0UWN1"/>
<proteinExistence type="predicted"/>
<evidence type="ECO:0000313" key="2">
    <source>
        <dbReference type="EMBL" id="PIR91256.1"/>
    </source>
</evidence>
<sequence length="131" mass="15475">MTDEKINFKKVVDFWNESAQNNFETAEFLFNGKKYADCLFFCHLAIEKALKGLVVKETKTHAPYSHNLVDLAKLANLQLDEQKIDYLIEITGFNIAGRYDDYKLGFYKKCDKSYTDKYFKISKEIYLWLKK</sequence>
<accession>A0A2H0UWN1</accession>
<dbReference type="InterPro" id="IPR007842">
    <property type="entry name" value="HEPN_dom"/>
</dbReference>
<evidence type="ECO:0000259" key="1">
    <source>
        <dbReference type="PROSITE" id="PS50910"/>
    </source>
</evidence>
<dbReference type="Gene3D" id="1.20.120.330">
    <property type="entry name" value="Nucleotidyltransferases domain 2"/>
    <property type="match status" value="1"/>
</dbReference>
<dbReference type="SUPFAM" id="SSF81593">
    <property type="entry name" value="Nucleotidyltransferase substrate binding subunit/domain"/>
    <property type="match status" value="1"/>
</dbReference>
<dbReference type="Proteomes" id="UP000228906">
    <property type="component" value="Unassembled WGS sequence"/>
</dbReference>
<gene>
    <name evidence="2" type="ORF">COU03_02590</name>
</gene>
<evidence type="ECO:0000313" key="3">
    <source>
        <dbReference type="Proteomes" id="UP000228906"/>
    </source>
</evidence>
<organism evidence="2 3">
    <name type="scientific">bacterium (Candidatus Gribaldobacteria) CG10_big_fil_rev_8_21_14_0_10_41_12</name>
    <dbReference type="NCBI Taxonomy" id="2014277"/>
    <lineage>
        <taxon>Bacteria</taxon>
        <taxon>Candidatus Gribaldobacteria</taxon>
    </lineage>
</organism>
<dbReference type="Pfam" id="PF05168">
    <property type="entry name" value="HEPN"/>
    <property type="match status" value="1"/>
</dbReference>
<protein>
    <submittedName>
        <fullName evidence="2">DNA-binding protein</fullName>
    </submittedName>
</protein>
<name>A0A2H0UWN1_9BACT</name>
<dbReference type="EMBL" id="PFAV01000045">
    <property type="protein sequence ID" value="PIR91256.1"/>
    <property type="molecule type" value="Genomic_DNA"/>
</dbReference>
<comment type="caution">
    <text evidence="2">The sequence shown here is derived from an EMBL/GenBank/DDBJ whole genome shotgun (WGS) entry which is preliminary data.</text>
</comment>
<dbReference type="GO" id="GO:0003677">
    <property type="term" value="F:DNA binding"/>
    <property type="evidence" value="ECO:0007669"/>
    <property type="project" value="UniProtKB-KW"/>
</dbReference>
<feature type="domain" description="HEPN" evidence="1">
    <location>
        <begin position="16"/>
        <end position="125"/>
    </location>
</feature>
<reference evidence="3" key="1">
    <citation type="submission" date="2017-09" db="EMBL/GenBank/DDBJ databases">
        <title>Depth-based differentiation of microbial function through sediment-hosted aquifers and enrichment of novel symbionts in the deep terrestrial subsurface.</title>
        <authorList>
            <person name="Probst A.J."/>
            <person name="Ladd B."/>
            <person name="Jarett J.K."/>
            <person name="Geller-Mcgrath D.E."/>
            <person name="Sieber C.M.K."/>
            <person name="Emerson J.B."/>
            <person name="Anantharaman K."/>
            <person name="Thomas B.C."/>
            <person name="Malmstrom R."/>
            <person name="Stieglmeier M."/>
            <person name="Klingl A."/>
            <person name="Woyke T."/>
            <person name="Ryan C.M."/>
            <person name="Banfield J.F."/>
        </authorList>
    </citation>
    <scope>NUCLEOTIDE SEQUENCE [LARGE SCALE GENOMIC DNA]</scope>
</reference>
<keyword evidence="2" id="KW-0238">DNA-binding</keyword>
<dbReference type="SMART" id="SM00748">
    <property type="entry name" value="HEPN"/>
    <property type="match status" value="1"/>
</dbReference>